<keyword evidence="4" id="KW-1185">Reference proteome</keyword>
<dbReference type="RefSeq" id="WP_257316289.1">
    <property type="nucleotide sequence ID" value="NZ_JANFDG010000018.1"/>
</dbReference>
<proteinExistence type="predicted"/>
<dbReference type="Proteomes" id="UP001595377">
    <property type="component" value="Unassembled WGS sequence"/>
</dbReference>
<reference evidence="4" key="1">
    <citation type="journal article" date="2019" name="Int. J. Syst. Evol. Microbiol.">
        <title>The Global Catalogue of Microorganisms (GCM) 10K type strain sequencing project: providing services to taxonomists for standard genome sequencing and annotation.</title>
        <authorList>
            <consortium name="The Broad Institute Genomics Platform"/>
            <consortium name="The Broad Institute Genome Sequencing Center for Infectious Disease"/>
            <person name="Wu L."/>
            <person name="Ma J."/>
        </authorList>
    </citation>
    <scope>NUCLEOTIDE SEQUENCE [LARGE SCALE GENOMIC DNA]</scope>
    <source>
        <strain evidence="4">KCTC 52677</strain>
    </source>
</reference>
<dbReference type="CDD" id="cd06533">
    <property type="entry name" value="Glyco_transf_WecG_TagA"/>
    <property type="match status" value="1"/>
</dbReference>
<protein>
    <submittedName>
        <fullName evidence="3">WecB/TagA/CpsF family glycosyltransferase</fullName>
    </submittedName>
</protein>
<keyword evidence="2" id="KW-0808">Transferase</keyword>
<dbReference type="InterPro" id="IPR004629">
    <property type="entry name" value="WecG_TagA_CpsF"/>
</dbReference>
<dbReference type="Pfam" id="PF03808">
    <property type="entry name" value="Glyco_tran_WecG"/>
    <property type="match status" value="1"/>
</dbReference>
<evidence type="ECO:0000313" key="4">
    <source>
        <dbReference type="Proteomes" id="UP001595377"/>
    </source>
</evidence>
<keyword evidence="1" id="KW-0328">Glycosyltransferase</keyword>
<comment type="caution">
    <text evidence="3">The sequence shown here is derived from an EMBL/GenBank/DDBJ whole genome shotgun (WGS) entry which is preliminary data.</text>
</comment>
<accession>A0ABV7DDA8</accession>
<dbReference type="PANTHER" id="PTHR34136:SF1">
    <property type="entry name" value="UDP-N-ACETYL-D-MANNOSAMINURONIC ACID TRANSFERASE"/>
    <property type="match status" value="1"/>
</dbReference>
<gene>
    <name evidence="3" type="ORF">ACFOHH_05050</name>
</gene>
<evidence type="ECO:0000256" key="2">
    <source>
        <dbReference type="ARBA" id="ARBA00022679"/>
    </source>
</evidence>
<evidence type="ECO:0000313" key="3">
    <source>
        <dbReference type="EMBL" id="MFC3072469.1"/>
    </source>
</evidence>
<sequence>MNLMSGNTISASQRDILGMPVCDLRWEDAFAFAEEVATMPFGQTVIAFLNANNANLMMRDPQYRAVLERQVVFPDGHGMDIASRLFHGRQFPANLNGTDFVPALLTYISRPMRVAMIGTREDTLQRATENFRRHAPWHTFFPIADGFFDRAQSDEVMKRVREVNADILLVAMGSPQQEKWIDRHVGPGHARLVLSVGALFDFVAGDMPRAPEGVRRLRLEWLHRLVHEPKRLWRRYIFGNPLFLWHILRYRMSGMADGRTAVRERKQAGAGAP</sequence>
<name>A0ABV7DDA8_9HYPH</name>
<dbReference type="PANTHER" id="PTHR34136">
    <property type="match status" value="1"/>
</dbReference>
<dbReference type="EMBL" id="JBHRSP010000007">
    <property type="protein sequence ID" value="MFC3072469.1"/>
    <property type="molecule type" value="Genomic_DNA"/>
</dbReference>
<evidence type="ECO:0000256" key="1">
    <source>
        <dbReference type="ARBA" id="ARBA00022676"/>
    </source>
</evidence>
<organism evidence="3 4">
    <name type="scientific">Shinella pollutisoli</name>
    <dbReference type="NCBI Taxonomy" id="2250594"/>
    <lineage>
        <taxon>Bacteria</taxon>
        <taxon>Pseudomonadati</taxon>
        <taxon>Pseudomonadota</taxon>
        <taxon>Alphaproteobacteria</taxon>
        <taxon>Hyphomicrobiales</taxon>
        <taxon>Rhizobiaceae</taxon>
        <taxon>Shinella</taxon>
    </lineage>
</organism>
<dbReference type="NCBIfam" id="TIGR00696">
    <property type="entry name" value="wecG_tagA_cpsF"/>
    <property type="match status" value="1"/>
</dbReference>